<protein>
    <submittedName>
        <fullName evidence="4">Phosphate signaling complex protein PhoU</fullName>
    </submittedName>
</protein>
<evidence type="ECO:0000256" key="1">
    <source>
        <dbReference type="ARBA" id="ARBA00008107"/>
    </source>
</evidence>
<dbReference type="AlphaFoldDB" id="A0A831KD00"/>
<organism evidence="4">
    <name type="scientific">Thiolapillus brandeum</name>
    <dbReference type="NCBI Taxonomy" id="1076588"/>
    <lineage>
        <taxon>Bacteria</taxon>
        <taxon>Pseudomonadati</taxon>
        <taxon>Pseudomonadota</taxon>
        <taxon>Gammaproteobacteria</taxon>
        <taxon>Chromatiales</taxon>
        <taxon>Sedimenticolaceae</taxon>
        <taxon>Thiolapillus</taxon>
    </lineage>
</organism>
<dbReference type="PANTHER" id="PTHR42930:SF3">
    <property type="entry name" value="PHOSPHATE-SPECIFIC TRANSPORT SYSTEM ACCESSORY PROTEIN PHOU"/>
    <property type="match status" value="1"/>
</dbReference>
<dbReference type="Proteomes" id="UP000885822">
    <property type="component" value="Unassembled WGS sequence"/>
</dbReference>
<dbReference type="SUPFAM" id="SSF109755">
    <property type="entry name" value="PhoU-like"/>
    <property type="match status" value="1"/>
</dbReference>
<dbReference type="InterPro" id="IPR028366">
    <property type="entry name" value="PhoU"/>
</dbReference>
<keyword evidence="2" id="KW-0813">Transport</keyword>
<dbReference type="Gene3D" id="1.20.58.220">
    <property type="entry name" value="Phosphate transport system protein phou homolog 2, domain 2"/>
    <property type="match status" value="1"/>
</dbReference>
<evidence type="ECO:0000256" key="2">
    <source>
        <dbReference type="ARBA" id="ARBA00022592"/>
    </source>
</evidence>
<dbReference type="Pfam" id="PF01895">
    <property type="entry name" value="PhoU"/>
    <property type="match status" value="1"/>
</dbReference>
<evidence type="ECO:0000259" key="3">
    <source>
        <dbReference type="Pfam" id="PF01895"/>
    </source>
</evidence>
<proteinExistence type="inferred from homology"/>
<dbReference type="EMBL" id="DRCV01000283">
    <property type="protein sequence ID" value="HDK38623.1"/>
    <property type="molecule type" value="Genomic_DNA"/>
</dbReference>
<comment type="caution">
    <text evidence="4">The sequence shown here is derived from an EMBL/GenBank/DDBJ whole genome shotgun (WGS) entry which is preliminary data.</text>
</comment>
<keyword evidence="2" id="KW-0592">Phosphate transport</keyword>
<sequence>MIHDFSHSQGHILKRFDEDMRKLQKRVLKMARLVREQMTGLQKVLSGSKEDSTEHVMESDRSVDLLEVKVDKFIIRLLARRAPVGGDLRFIVTASRIVTDLERLGDETVQIARVMDKEYGNLGVCNGRVVEDEVRELLALLIALFDQAIQAFSVYDYQAAMELAEGKTGSDGEMHKRMQQLSACAQLKDCDVSQAVNLVLILRSMERGLRYVQNIGEHVIYLATGKDVRHKGN</sequence>
<dbReference type="NCBIfam" id="TIGR02135">
    <property type="entry name" value="phoU_full"/>
    <property type="match status" value="1"/>
</dbReference>
<dbReference type="InterPro" id="IPR038078">
    <property type="entry name" value="PhoU-like_sf"/>
</dbReference>
<reference evidence="4" key="1">
    <citation type="journal article" date="2020" name="mSystems">
        <title>Genome- and Community-Level Interaction Insights into Carbon Utilization and Element Cycling Functions of Hydrothermarchaeota in Hydrothermal Sediment.</title>
        <authorList>
            <person name="Zhou Z."/>
            <person name="Liu Y."/>
            <person name="Xu W."/>
            <person name="Pan J."/>
            <person name="Luo Z.H."/>
            <person name="Li M."/>
        </authorList>
    </citation>
    <scope>NUCLEOTIDE SEQUENCE [LARGE SCALE GENOMIC DNA]</scope>
    <source>
        <strain evidence="4">HyVt-26</strain>
    </source>
</reference>
<gene>
    <name evidence="4" type="primary">phoU</name>
    <name evidence="4" type="ORF">ENG92_06370</name>
</gene>
<feature type="domain" description="PhoU" evidence="3">
    <location>
        <begin position="27"/>
        <end position="114"/>
    </location>
</feature>
<dbReference type="GO" id="GO:0030643">
    <property type="term" value="P:intracellular phosphate ion homeostasis"/>
    <property type="evidence" value="ECO:0007669"/>
    <property type="project" value="InterPro"/>
</dbReference>
<accession>A0A831KD00</accession>
<comment type="similarity">
    <text evidence="1">Belongs to the PhoU family.</text>
</comment>
<dbReference type="InterPro" id="IPR026022">
    <property type="entry name" value="PhoU_dom"/>
</dbReference>
<dbReference type="GO" id="GO:0045936">
    <property type="term" value="P:negative regulation of phosphate metabolic process"/>
    <property type="evidence" value="ECO:0007669"/>
    <property type="project" value="InterPro"/>
</dbReference>
<name>A0A831KD00_9GAMM</name>
<dbReference type="PANTHER" id="PTHR42930">
    <property type="entry name" value="PHOSPHATE-SPECIFIC TRANSPORT SYSTEM ACCESSORY PROTEIN PHOU"/>
    <property type="match status" value="1"/>
</dbReference>
<evidence type="ECO:0000313" key="4">
    <source>
        <dbReference type="EMBL" id="HDK38623.1"/>
    </source>
</evidence>
<dbReference type="GO" id="GO:0006817">
    <property type="term" value="P:phosphate ion transport"/>
    <property type="evidence" value="ECO:0007669"/>
    <property type="project" value="UniProtKB-KW"/>
</dbReference>